<reference evidence="4 5" key="1">
    <citation type="submission" date="2018-11" db="EMBL/GenBank/DDBJ databases">
        <title>Genomic Encyclopedia of Type Strains, Phase IV (KMG-IV): sequencing the most valuable type-strain genomes for metagenomic binning, comparative biology and taxonomic classification.</title>
        <authorList>
            <person name="Goeker M."/>
        </authorList>
    </citation>
    <scope>NUCLEOTIDE SEQUENCE [LARGE SCALE GENOMIC DNA]</scope>
    <source>
        <strain evidence="4 5">DSM 5900</strain>
    </source>
</reference>
<keyword evidence="4" id="KW-0378">Hydrolase</keyword>
<organism evidence="4 5">
    <name type="scientific">Stella humosa</name>
    <dbReference type="NCBI Taxonomy" id="94"/>
    <lineage>
        <taxon>Bacteria</taxon>
        <taxon>Pseudomonadati</taxon>
        <taxon>Pseudomonadota</taxon>
        <taxon>Alphaproteobacteria</taxon>
        <taxon>Rhodospirillales</taxon>
        <taxon>Stellaceae</taxon>
        <taxon>Stella</taxon>
    </lineage>
</organism>
<feature type="signal peptide" evidence="1">
    <location>
        <begin position="1"/>
        <end position="21"/>
    </location>
</feature>
<dbReference type="InterPro" id="IPR050361">
    <property type="entry name" value="MPP/UQCRC_Complex"/>
</dbReference>
<dbReference type="GO" id="GO:0006508">
    <property type="term" value="P:proteolysis"/>
    <property type="evidence" value="ECO:0007669"/>
    <property type="project" value="UniProtKB-KW"/>
</dbReference>
<evidence type="ECO:0000259" key="3">
    <source>
        <dbReference type="Pfam" id="PF05193"/>
    </source>
</evidence>
<dbReference type="OrthoDB" id="9811314at2"/>
<dbReference type="Gene3D" id="3.30.830.10">
    <property type="entry name" value="Metalloenzyme, LuxS/M16 peptidase-like"/>
    <property type="match status" value="2"/>
</dbReference>
<dbReference type="AlphaFoldDB" id="A0A3N1L8J9"/>
<evidence type="ECO:0000313" key="5">
    <source>
        <dbReference type="Proteomes" id="UP000278222"/>
    </source>
</evidence>
<feature type="chain" id="PRO_5018284331" evidence="1">
    <location>
        <begin position="22"/>
        <end position="460"/>
    </location>
</feature>
<dbReference type="InterPro" id="IPR011765">
    <property type="entry name" value="Pept_M16_N"/>
</dbReference>
<evidence type="ECO:0000256" key="1">
    <source>
        <dbReference type="SAM" id="SignalP"/>
    </source>
</evidence>
<keyword evidence="1" id="KW-0732">Signal</keyword>
<protein>
    <submittedName>
        <fullName evidence="4">Zinc protease</fullName>
    </submittedName>
</protein>
<dbReference type="PANTHER" id="PTHR11851:SF224">
    <property type="entry name" value="PROCESSING PROTEASE"/>
    <property type="match status" value="1"/>
</dbReference>
<dbReference type="InterPro" id="IPR007863">
    <property type="entry name" value="Peptidase_M16_C"/>
</dbReference>
<sequence>MPPFPRRLVTALLILIPAAVAAPAAAQAPANSASARPAAIERVVSPGGIEAWLLTDRSLPLLAVSMSFPGGTAQDKPGKEGAADLAAQVMTEGAGDLDAEAFRAKLEDLSTSLSVSASRDSMNLSFRTLSRYRDDALGLLRLALLQPRFDEDALKRAKERQLSDLARAATSPGEIARDLWWRVAFAGHPYGRDGDGTEASVPALTADDLRGVWRDQIAREGVKIGVVGDIDAATLAPMLDALLGRLPAKPALSPVPPVVAGGGGDVLIVQRKQSQSVVTFGAPGLKRDDPDFEAAHLVNYILGGGGFSARLMREVREKAGLAYSVGTGLGTLDATGFVQGNVATANGAVARSIELIRQELGRMGSEGPTEAELDNAKGSVIDSFALNLDSTIRIAGFLVSLQRDGLGIDYLETRADRFRRVTLADAKRAAARIFDPVRLLFVVVGEPESLQATRAPPGAL</sequence>
<dbReference type="PANTHER" id="PTHR11851">
    <property type="entry name" value="METALLOPROTEASE"/>
    <property type="match status" value="1"/>
</dbReference>
<accession>A0A3N1L8J9</accession>
<keyword evidence="5" id="KW-1185">Reference proteome</keyword>
<evidence type="ECO:0000259" key="2">
    <source>
        <dbReference type="Pfam" id="PF00675"/>
    </source>
</evidence>
<dbReference type="Pfam" id="PF00675">
    <property type="entry name" value="Peptidase_M16"/>
    <property type="match status" value="1"/>
</dbReference>
<comment type="caution">
    <text evidence="4">The sequence shown here is derived from an EMBL/GenBank/DDBJ whole genome shotgun (WGS) entry which is preliminary data.</text>
</comment>
<gene>
    <name evidence="4" type="ORF">EDC65_2873</name>
</gene>
<feature type="domain" description="Peptidase M16 C-terminal" evidence="3">
    <location>
        <begin position="204"/>
        <end position="377"/>
    </location>
</feature>
<keyword evidence="4" id="KW-0645">Protease</keyword>
<dbReference type="RefSeq" id="WP_123690580.1">
    <property type="nucleotide sequence ID" value="NZ_AP019700.1"/>
</dbReference>
<dbReference type="GO" id="GO:0046872">
    <property type="term" value="F:metal ion binding"/>
    <property type="evidence" value="ECO:0007669"/>
    <property type="project" value="InterPro"/>
</dbReference>
<feature type="domain" description="Peptidase M16 N-terminal" evidence="2">
    <location>
        <begin position="63"/>
        <end position="192"/>
    </location>
</feature>
<dbReference type="Pfam" id="PF05193">
    <property type="entry name" value="Peptidase_M16_C"/>
    <property type="match status" value="1"/>
</dbReference>
<dbReference type="GO" id="GO:0008233">
    <property type="term" value="F:peptidase activity"/>
    <property type="evidence" value="ECO:0007669"/>
    <property type="project" value="UniProtKB-KW"/>
</dbReference>
<dbReference type="InterPro" id="IPR011249">
    <property type="entry name" value="Metalloenz_LuxS/M16"/>
</dbReference>
<proteinExistence type="predicted"/>
<dbReference type="EMBL" id="RJKX01000014">
    <property type="protein sequence ID" value="ROP91013.1"/>
    <property type="molecule type" value="Genomic_DNA"/>
</dbReference>
<dbReference type="Proteomes" id="UP000278222">
    <property type="component" value="Unassembled WGS sequence"/>
</dbReference>
<name>A0A3N1L8J9_9PROT</name>
<dbReference type="SUPFAM" id="SSF63411">
    <property type="entry name" value="LuxS/MPP-like metallohydrolase"/>
    <property type="match status" value="2"/>
</dbReference>
<evidence type="ECO:0000313" key="4">
    <source>
        <dbReference type="EMBL" id="ROP91013.1"/>
    </source>
</evidence>